<dbReference type="SUPFAM" id="SSF52317">
    <property type="entry name" value="Class I glutamine amidotransferase-like"/>
    <property type="match status" value="1"/>
</dbReference>
<dbReference type="InterPro" id="IPR002818">
    <property type="entry name" value="DJ-1/PfpI"/>
</dbReference>
<feature type="domain" description="DJ-1/PfpI" evidence="2">
    <location>
        <begin position="26"/>
        <end position="179"/>
    </location>
</feature>
<dbReference type="EMBL" id="JBIRYO010000001">
    <property type="protein sequence ID" value="MFI2471976.1"/>
    <property type="molecule type" value="Genomic_DNA"/>
</dbReference>
<evidence type="ECO:0000313" key="3">
    <source>
        <dbReference type="EMBL" id="MFI2471976.1"/>
    </source>
</evidence>
<evidence type="ECO:0000256" key="1">
    <source>
        <dbReference type="SAM" id="MobiDB-lite"/>
    </source>
</evidence>
<dbReference type="PANTHER" id="PTHR43130">
    <property type="entry name" value="ARAC-FAMILY TRANSCRIPTIONAL REGULATOR"/>
    <property type="match status" value="1"/>
</dbReference>
<accession>A0ABW7WS99</accession>
<dbReference type="Gene3D" id="3.40.50.880">
    <property type="match status" value="1"/>
</dbReference>
<keyword evidence="4" id="KW-1185">Reference proteome</keyword>
<gene>
    <name evidence="3" type="ORF">ACH49W_01230</name>
</gene>
<name>A0ABW7WS99_9NOCA</name>
<evidence type="ECO:0000313" key="4">
    <source>
        <dbReference type="Proteomes" id="UP001611415"/>
    </source>
</evidence>
<dbReference type="PANTHER" id="PTHR43130:SF3">
    <property type="entry name" value="HTH-TYPE TRANSCRIPTIONAL REGULATOR RV1931C"/>
    <property type="match status" value="1"/>
</dbReference>
<dbReference type="Proteomes" id="UP001611415">
    <property type="component" value="Unassembled WGS sequence"/>
</dbReference>
<dbReference type="RefSeq" id="WP_397090466.1">
    <property type="nucleotide sequence ID" value="NZ_JBIRYO010000001.1"/>
</dbReference>
<organism evidence="3 4">
    <name type="scientific">Nocardia xishanensis</name>
    <dbReference type="NCBI Taxonomy" id="238964"/>
    <lineage>
        <taxon>Bacteria</taxon>
        <taxon>Bacillati</taxon>
        <taxon>Actinomycetota</taxon>
        <taxon>Actinomycetes</taxon>
        <taxon>Mycobacteriales</taxon>
        <taxon>Nocardiaceae</taxon>
        <taxon>Nocardia</taxon>
    </lineage>
</organism>
<dbReference type="InterPro" id="IPR029062">
    <property type="entry name" value="Class_I_gatase-like"/>
</dbReference>
<dbReference type="InterPro" id="IPR052158">
    <property type="entry name" value="INH-QAR"/>
</dbReference>
<evidence type="ECO:0000259" key="2">
    <source>
        <dbReference type="Pfam" id="PF01965"/>
    </source>
</evidence>
<comment type="caution">
    <text evidence="3">The sequence shown here is derived from an EMBL/GenBank/DDBJ whole genome shotgun (WGS) entry which is preliminary data.</text>
</comment>
<feature type="compositionally biased region" description="Polar residues" evidence="1">
    <location>
        <begin position="278"/>
        <end position="288"/>
    </location>
</feature>
<dbReference type="Pfam" id="PF01965">
    <property type="entry name" value="DJ-1_PfpI"/>
    <property type="match status" value="1"/>
</dbReference>
<proteinExistence type="predicted"/>
<reference evidence="3 4" key="1">
    <citation type="submission" date="2024-10" db="EMBL/GenBank/DDBJ databases">
        <title>The Natural Products Discovery Center: Release of the First 8490 Sequenced Strains for Exploring Actinobacteria Biosynthetic Diversity.</title>
        <authorList>
            <person name="Kalkreuter E."/>
            <person name="Kautsar S.A."/>
            <person name="Yang D."/>
            <person name="Bader C.D."/>
            <person name="Teijaro C.N."/>
            <person name="Fluegel L."/>
            <person name="Davis C.M."/>
            <person name="Simpson J.R."/>
            <person name="Lauterbach L."/>
            <person name="Steele A.D."/>
            <person name="Gui C."/>
            <person name="Meng S."/>
            <person name="Li G."/>
            <person name="Viehrig K."/>
            <person name="Ye F."/>
            <person name="Su P."/>
            <person name="Kiefer A.F."/>
            <person name="Nichols A."/>
            <person name="Cepeda A.J."/>
            <person name="Yan W."/>
            <person name="Fan B."/>
            <person name="Jiang Y."/>
            <person name="Adhikari A."/>
            <person name="Zheng C.-J."/>
            <person name="Schuster L."/>
            <person name="Cowan T.M."/>
            <person name="Smanski M.J."/>
            <person name="Chevrette M.G."/>
            <person name="De Carvalho L.P.S."/>
            <person name="Shen B."/>
        </authorList>
    </citation>
    <scope>NUCLEOTIDE SEQUENCE [LARGE SCALE GENOMIC DNA]</scope>
    <source>
        <strain evidence="3 4">NPDC019275</strain>
    </source>
</reference>
<feature type="region of interest" description="Disordered" evidence="1">
    <location>
        <begin position="265"/>
        <end position="311"/>
    </location>
</feature>
<protein>
    <submittedName>
        <fullName evidence="3">DJ-1/PfpI family protein</fullName>
    </submittedName>
</protein>
<feature type="region of interest" description="Disordered" evidence="1">
    <location>
        <begin position="196"/>
        <end position="227"/>
    </location>
</feature>
<sequence>MISIGGRCRTPPAQRGGVTVLTGGVKRIGILLFPGVEELDAVGPWEILSCWTKYFPGDGFEVFTFSADGEPVECAKGMTISPQHDFGAAPGREVLVYPGGRGARALVEEPGHLAWVREQRVTTPLIASVCTGSLVLAAAGLLAGRPATTHGVQWTGSRRWIRRSRSVRVIDTSMTVTSSPPQGFPPASTWLCVSSSGWPGRDGRARSGGSSSTTRNLPPTRNGVRPTMMQTPVDAERRPNAAIQPPPVGTGLNHKKPRLPWAGICPRGEAPDHVGSRFETTPPQSHTPRSADGATLYGTLSRCAGKSSLPG</sequence>